<protein>
    <submittedName>
        <fullName evidence="1">Uncharacterized protein</fullName>
    </submittedName>
</protein>
<evidence type="ECO:0000313" key="2">
    <source>
        <dbReference type="Proteomes" id="UP000824073"/>
    </source>
</evidence>
<dbReference type="EMBL" id="DVMR01000033">
    <property type="protein sequence ID" value="HIU43287.1"/>
    <property type="molecule type" value="Genomic_DNA"/>
</dbReference>
<dbReference type="SUPFAM" id="SSF50985">
    <property type="entry name" value="RCC1/BLIP-II"/>
    <property type="match status" value="1"/>
</dbReference>
<gene>
    <name evidence="1" type="ORF">IAB67_03205</name>
</gene>
<comment type="caution">
    <text evidence="1">The sequence shown here is derived from an EMBL/GenBank/DDBJ whole genome shotgun (WGS) entry which is preliminary data.</text>
</comment>
<accession>A0A9D1LLI3</accession>
<dbReference type="Gene3D" id="2.130.10.30">
    <property type="entry name" value="Regulator of chromosome condensation 1/beta-lactamase-inhibitor protein II"/>
    <property type="match status" value="1"/>
</dbReference>
<dbReference type="AlphaFoldDB" id="A0A9D1LLI3"/>
<name>A0A9D1LLI3_9CLOT</name>
<proteinExistence type="predicted"/>
<organism evidence="1 2">
    <name type="scientific">Candidatus Ventrousia excrementavium</name>
    <dbReference type="NCBI Taxonomy" id="2840961"/>
    <lineage>
        <taxon>Bacteria</taxon>
        <taxon>Bacillati</taxon>
        <taxon>Bacillota</taxon>
        <taxon>Clostridia</taxon>
        <taxon>Eubacteriales</taxon>
        <taxon>Clostridiaceae</taxon>
        <taxon>Clostridiaceae incertae sedis</taxon>
        <taxon>Candidatus Ventrousia</taxon>
    </lineage>
</organism>
<dbReference type="Proteomes" id="UP000824073">
    <property type="component" value="Unassembled WGS sequence"/>
</dbReference>
<sequence>MLFLRTVYQPSLNINLPATHPADAFETIAAMRIASNSLALVIDADGVVWHMATDGDDDWREQTAPQADAVWHPSWVSFLLDEDGVLLSSGGTLGDPCGVDTGSEQTGYVHDWTPVLENVVALDSISSTTAALQADGTLWAWGQLYGAMSYTPVRVTDDVRSFSYAGYAVKTDNTLYAWSGRLDGDEILCSLEPVMQNVYTVERDAAIGLDGTLWKLNETQPPQKVMDNVISVMADFHSSDIYAIDRSGGLWWYHPSSDESQLHKIADNCAYIAQREYWADAQALLFIDTSNTLNAVYYDGERTGEVIPLEPDVLYAETAYDRTALYVKPDGSLWLIDFAIFEYGDNGSVIIFPTKNISPDAPRTKLLDKVKMP</sequence>
<reference evidence="1" key="2">
    <citation type="journal article" date="2021" name="PeerJ">
        <title>Extensive microbial diversity within the chicken gut microbiome revealed by metagenomics and culture.</title>
        <authorList>
            <person name="Gilroy R."/>
            <person name="Ravi A."/>
            <person name="Getino M."/>
            <person name="Pursley I."/>
            <person name="Horton D.L."/>
            <person name="Alikhan N.F."/>
            <person name="Baker D."/>
            <person name="Gharbi K."/>
            <person name="Hall N."/>
            <person name="Watson M."/>
            <person name="Adriaenssens E.M."/>
            <person name="Foster-Nyarko E."/>
            <person name="Jarju S."/>
            <person name="Secka A."/>
            <person name="Antonio M."/>
            <person name="Oren A."/>
            <person name="Chaudhuri R.R."/>
            <person name="La Ragione R."/>
            <person name="Hildebrand F."/>
            <person name="Pallen M.J."/>
        </authorList>
    </citation>
    <scope>NUCLEOTIDE SEQUENCE</scope>
    <source>
        <strain evidence="1">CHK191-8634</strain>
    </source>
</reference>
<evidence type="ECO:0000313" key="1">
    <source>
        <dbReference type="EMBL" id="HIU43287.1"/>
    </source>
</evidence>
<reference evidence="1" key="1">
    <citation type="submission" date="2020-10" db="EMBL/GenBank/DDBJ databases">
        <authorList>
            <person name="Gilroy R."/>
        </authorList>
    </citation>
    <scope>NUCLEOTIDE SEQUENCE</scope>
    <source>
        <strain evidence="1">CHK191-8634</strain>
    </source>
</reference>
<dbReference type="InterPro" id="IPR009091">
    <property type="entry name" value="RCC1/BLIP-II"/>
</dbReference>